<feature type="region of interest" description="Disordered" evidence="1">
    <location>
        <begin position="45"/>
        <end position="108"/>
    </location>
</feature>
<evidence type="ECO:0000313" key="2">
    <source>
        <dbReference type="EMBL" id="MEQ2238772.1"/>
    </source>
</evidence>
<organism evidence="2 3">
    <name type="scientific">Ilyodon furcidens</name>
    <name type="common">goldbreast splitfin</name>
    <dbReference type="NCBI Taxonomy" id="33524"/>
    <lineage>
        <taxon>Eukaryota</taxon>
        <taxon>Metazoa</taxon>
        <taxon>Chordata</taxon>
        <taxon>Craniata</taxon>
        <taxon>Vertebrata</taxon>
        <taxon>Euteleostomi</taxon>
        <taxon>Actinopterygii</taxon>
        <taxon>Neopterygii</taxon>
        <taxon>Teleostei</taxon>
        <taxon>Neoteleostei</taxon>
        <taxon>Acanthomorphata</taxon>
        <taxon>Ovalentaria</taxon>
        <taxon>Atherinomorphae</taxon>
        <taxon>Cyprinodontiformes</taxon>
        <taxon>Goodeidae</taxon>
        <taxon>Ilyodon</taxon>
    </lineage>
</organism>
<dbReference type="EMBL" id="JAHRIQ010054005">
    <property type="protein sequence ID" value="MEQ2238772.1"/>
    <property type="molecule type" value="Genomic_DNA"/>
</dbReference>
<dbReference type="PANTHER" id="PTHR14633">
    <property type="entry name" value="LITTLE ELONGATION COMPLEX SUBUNIT 2"/>
    <property type="match status" value="1"/>
</dbReference>
<reference evidence="2 3" key="1">
    <citation type="submission" date="2021-06" db="EMBL/GenBank/DDBJ databases">
        <authorList>
            <person name="Palmer J.M."/>
        </authorList>
    </citation>
    <scope>NUCLEOTIDE SEQUENCE [LARGE SCALE GENOMIC DNA]</scope>
    <source>
        <strain evidence="3">if_2019</strain>
        <tissue evidence="2">Muscle</tissue>
    </source>
</reference>
<name>A0ABV0U0T3_9TELE</name>
<protein>
    <submittedName>
        <fullName evidence="2">Uncharacterized protein</fullName>
    </submittedName>
</protein>
<accession>A0ABV0U0T3</accession>
<dbReference type="PANTHER" id="PTHR14633:SF3">
    <property type="entry name" value="LITTLE ELONGATION COMPLEX SUBUNIT 2"/>
    <property type="match status" value="1"/>
</dbReference>
<keyword evidence="3" id="KW-1185">Reference proteome</keyword>
<gene>
    <name evidence="2" type="ORF">ILYODFUR_036757</name>
</gene>
<comment type="caution">
    <text evidence="2">The sequence shown here is derived from an EMBL/GenBank/DDBJ whole genome shotgun (WGS) entry which is preliminary data.</text>
</comment>
<evidence type="ECO:0000256" key="1">
    <source>
        <dbReference type="SAM" id="MobiDB-lite"/>
    </source>
</evidence>
<proteinExistence type="predicted"/>
<evidence type="ECO:0000313" key="3">
    <source>
        <dbReference type="Proteomes" id="UP001482620"/>
    </source>
</evidence>
<dbReference type="Proteomes" id="UP001482620">
    <property type="component" value="Unassembled WGS sequence"/>
</dbReference>
<sequence length="308" mass="34307">MELLWDDDPGPDGPFFTRDLYDKYSLAPNIRELWAFLQSPAENTSAKQGCAGAAEDCSTPSLKDDAKLKGSRRVGSQASGWERCDSDDPSAGNDEAPKNSKRGRNSRIKTEMEVDVAFPEPRLPYPCMSSLSSKDQKTYMGYLMSTKTRRPPKNLMVRINNEVAQFMRYLQDVAKICADDYNSITQGAMQYTEEFFEACLESVKAFPQFYQIHEMTSLTGGTFNPGLVLTFEKQLLTMGTANITDHKMVPADAQLASDYHSVSSANPPAKKAKDKHAVSDCLPSFNCCSRISRDVFTAVIEFMAACWL</sequence>